<reference evidence="1" key="1">
    <citation type="submission" date="2021-02" db="EMBL/GenBank/DDBJ databases">
        <authorList>
            <consortium name="DOE Joint Genome Institute"/>
            <person name="Ahrendt S."/>
            <person name="Looney B.P."/>
            <person name="Miyauchi S."/>
            <person name="Morin E."/>
            <person name="Drula E."/>
            <person name="Courty P.E."/>
            <person name="Chicoki N."/>
            <person name="Fauchery L."/>
            <person name="Kohler A."/>
            <person name="Kuo A."/>
            <person name="Labutti K."/>
            <person name="Pangilinan J."/>
            <person name="Lipzen A."/>
            <person name="Riley R."/>
            <person name="Andreopoulos W."/>
            <person name="He G."/>
            <person name="Johnson J."/>
            <person name="Barry K.W."/>
            <person name="Grigoriev I.V."/>
            <person name="Nagy L."/>
            <person name="Hibbett D."/>
            <person name="Henrissat B."/>
            <person name="Matheny P.B."/>
            <person name="Labbe J."/>
            <person name="Martin F."/>
        </authorList>
    </citation>
    <scope>NUCLEOTIDE SEQUENCE</scope>
    <source>
        <strain evidence="1">EC-137</strain>
    </source>
</reference>
<evidence type="ECO:0000313" key="1">
    <source>
        <dbReference type="EMBL" id="KAI0035554.1"/>
    </source>
</evidence>
<dbReference type="Proteomes" id="UP000814128">
    <property type="component" value="Unassembled WGS sequence"/>
</dbReference>
<accession>A0ACB8QUP1</accession>
<dbReference type="EMBL" id="MU273483">
    <property type="protein sequence ID" value="KAI0035554.1"/>
    <property type="molecule type" value="Genomic_DNA"/>
</dbReference>
<gene>
    <name evidence="1" type="ORF">K488DRAFT_76579</name>
</gene>
<name>A0ACB8QUP1_9AGAM</name>
<protein>
    <submittedName>
        <fullName evidence="1">Uncharacterized protein</fullName>
    </submittedName>
</protein>
<comment type="caution">
    <text evidence="1">The sequence shown here is derived from an EMBL/GenBank/DDBJ whole genome shotgun (WGS) entry which is preliminary data.</text>
</comment>
<sequence>MLIRHHAHRQHVVDSLDTLLYQLHVLSFFLAPSLIHLLARSAIQFQIARPRTIQPQRTLRFWFPLVFLVNLGSVWTHATDGVPSGRSVMLDFVSYSTPPSKMQLLFLDATIIILSLIIVTIAYEASYAASTPSSPDPLAPAPRDRDAFEPAPAPDPLILELRLRTILAHLRSPPPPPPSAPDDAEPLLPPPNTAVAGALPRALALRALMAARRVRRPQQPQQEERGQAREGEGTRRVPGAMDEPD</sequence>
<keyword evidence="2" id="KW-1185">Reference proteome</keyword>
<organism evidence="1 2">
    <name type="scientific">Vararia minispora EC-137</name>
    <dbReference type="NCBI Taxonomy" id="1314806"/>
    <lineage>
        <taxon>Eukaryota</taxon>
        <taxon>Fungi</taxon>
        <taxon>Dikarya</taxon>
        <taxon>Basidiomycota</taxon>
        <taxon>Agaricomycotina</taxon>
        <taxon>Agaricomycetes</taxon>
        <taxon>Russulales</taxon>
        <taxon>Lachnocladiaceae</taxon>
        <taxon>Vararia</taxon>
    </lineage>
</organism>
<proteinExistence type="predicted"/>
<evidence type="ECO:0000313" key="2">
    <source>
        <dbReference type="Proteomes" id="UP000814128"/>
    </source>
</evidence>
<reference evidence="1" key="2">
    <citation type="journal article" date="2022" name="New Phytol.">
        <title>Evolutionary transition to the ectomycorrhizal habit in the genomes of a hyperdiverse lineage of mushroom-forming fungi.</title>
        <authorList>
            <person name="Looney B."/>
            <person name="Miyauchi S."/>
            <person name="Morin E."/>
            <person name="Drula E."/>
            <person name="Courty P.E."/>
            <person name="Kohler A."/>
            <person name="Kuo A."/>
            <person name="LaButti K."/>
            <person name="Pangilinan J."/>
            <person name="Lipzen A."/>
            <person name="Riley R."/>
            <person name="Andreopoulos W."/>
            <person name="He G."/>
            <person name="Johnson J."/>
            <person name="Nolan M."/>
            <person name="Tritt A."/>
            <person name="Barry K.W."/>
            <person name="Grigoriev I.V."/>
            <person name="Nagy L.G."/>
            <person name="Hibbett D."/>
            <person name="Henrissat B."/>
            <person name="Matheny P.B."/>
            <person name="Labbe J."/>
            <person name="Martin F.M."/>
        </authorList>
    </citation>
    <scope>NUCLEOTIDE SEQUENCE</scope>
    <source>
        <strain evidence="1">EC-137</strain>
    </source>
</reference>